<evidence type="ECO:0000256" key="8">
    <source>
        <dbReference type="ARBA" id="ARBA00022448"/>
    </source>
</evidence>
<keyword evidence="11" id="KW-0808">Transferase</keyword>
<dbReference type="InterPro" id="IPR013083">
    <property type="entry name" value="Znf_RING/FYVE/PHD"/>
</dbReference>
<dbReference type="CDD" id="cd16612">
    <property type="entry name" value="RING-HC_TRIM72_C-IV"/>
    <property type="match status" value="1"/>
</dbReference>
<dbReference type="Ensembl" id="ENSXETT00000113603">
    <property type="protein sequence ID" value="ENSXETP00000111433"/>
    <property type="gene ID" value="ENSXETG00000034870"/>
</dbReference>
<dbReference type="Gene3D" id="3.30.40.10">
    <property type="entry name" value="Zinc/RING finger domain, C3HC4 (zinc finger)"/>
    <property type="match status" value="1"/>
</dbReference>
<dbReference type="PROSITE" id="PS00518">
    <property type="entry name" value="ZF_RING_1"/>
    <property type="match status" value="1"/>
</dbReference>
<dbReference type="SUPFAM" id="SSF49899">
    <property type="entry name" value="Concanavalin A-like lectins/glucanases"/>
    <property type="match status" value="1"/>
</dbReference>
<dbReference type="GO" id="GO:0042383">
    <property type="term" value="C:sarcolemma"/>
    <property type="evidence" value="ECO:0007669"/>
    <property type="project" value="UniProtKB-SubCell"/>
</dbReference>
<dbReference type="InterPro" id="IPR003879">
    <property type="entry name" value="Butyrophylin_SPRY"/>
</dbReference>
<accession>A0A803JTU4</accession>
<evidence type="ECO:0000256" key="10">
    <source>
        <dbReference type="ARBA" id="ARBA00022483"/>
    </source>
</evidence>
<dbReference type="GeneTree" id="ENSGT00940000161791"/>
<evidence type="ECO:0000256" key="4">
    <source>
        <dbReference type="ARBA" id="ARBA00004906"/>
    </source>
</evidence>
<keyword evidence="17" id="KW-0472">Membrane</keyword>
<dbReference type="PANTHER" id="PTHR24103">
    <property type="entry name" value="E3 UBIQUITIN-PROTEIN LIGASE TRIM"/>
    <property type="match status" value="1"/>
</dbReference>
<evidence type="ECO:0000256" key="13">
    <source>
        <dbReference type="ARBA" id="ARBA00022771"/>
    </source>
</evidence>
<evidence type="ECO:0000256" key="19">
    <source>
        <dbReference type="ARBA" id="ARBA00023329"/>
    </source>
</evidence>
<keyword evidence="19" id="KW-0968">Cytoplasmic vesicle</keyword>
<dbReference type="Pfam" id="PF00622">
    <property type="entry name" value="SPRY"/>
    <property type="match status" value="1"/>
</dbReference>
<reference evidence="27" key="2">
    <citation type="submission" date="2021-03" db="UniProtKB">
        <authorList>
            <consortium name="Ensembl"/>
        </authorList>
    </citation>
    <scope>IDENTIFICATION</scope>
</reference>
<dbReference type="SMART" id="SM00184">
    <property type="entry name" value="RING"/>
    <property type="match status" value="1"/>
</dbReference>
<dbReference type="EC" id="2.3.2.27" evidence="6"/>
<evidence type="ECO:0000256" key="6">
    <source>
        <dbReference type="ARBA" id="ARBA00012483"/>
    </source>
</evidence>
<comment type="pathway">
    <text evidence="4">Protein modification; protein ubiquitination.</text>
</comment>
<dbReference type="InParanoid" id="A0A803JTU4"/>
<name>A0A803JTU4_XENTR</name>
<dbReference type="PROSITE" id="PS50188">
    <property type="entry name" value="B302_SPRY"/>
    <property type="match status" value="1"/>
</dbReference>
<dbReference type="InterPro" id="IPR001841">
    <property type="entry name" value="Znf_RING"/>
</dbReference>
<evidence type="ECO:0000256" key="21">
    <source>
        <dbReference type="ARBA" id="ARBA00058537"/>
    </source>
</evidence>
<keyword evidence="14" id="KW-0833">Ubl conjugation pathway</keyword>
<keyword evidence="9" id="KW-1003">Cell membrane</keyword>
<dbReference type="Pfam" id="PF13765">
    <property type="entry name" value="PRY"/>
    <property type="match status" value="1"/>
</dbReference>
<dbReference type="GO" id="GO:0061630">
    <property type="term" value="F:ubiquitin protein ligase activity"/>
    <property type="evidence" value="ECO:0007669"/>
    <property type="project" value="UniProtKB-EC"/>
</dbReference>
<dbReference type="InterPro" id="IPR000315">
    <property type="entry name" value="Znf_B-box"/>
</dbReference>
<dbReference type="FunCoup" id="A0A803JTU4">
    <property type="interactions" value="59"/>
</dbReference>
<dbReference type="Bgee" id="ENSXETG00000034870">
    <property type="expression patterns" value="Expressed in skeletal muscle tissue and 6 other cell types or tissues"/>
</dbReference>
<evidence type="ECO:0000256" key="11">
    <source>
        <dbReference type="ARBA" id="ARBA00022679"/>
    </source>
</evidence>
<evidence type="ECO:0000256" key="15">
    <source>
        <dbReference type="ARBA" id="ARBA00022833"/>
    </source>
</evidence>
<evidence type="ECO:0000259" key="26">
    <source>
        <dbReference type="PROSITE" id="PS50188"/>
    </source>
</evidence>
<protein>
    <recommendedName>
        <fullName evidence="7">Tripartite motif-containing protein 72</fullName>
        <ecNumber evidence="6">2.3.2.27</ecNumber>
    </recommendedName>
    <alternativeName>
        <fullName evidence="20">Mitsugumin-53</fullName>
    </alternativeName>
</protein>
<comment type="function">
    <text evidence="21">Muscle-specific E3 ubiquitin-protein ligase that plays a central role in cell membrane repair by nucleating the assembly of the repair machinery at injury sites. Acts as a sensor of oxidation: upon membrane damage, entry of extracellular oxidative environment results in disulfide bond formation and homooligomerization at the injury site. This oligomerization acts as a nucleation site for recruitment of TRIM72-containing vesicles to the injury site, leading to membrane patch formation. Probably acts upstream of the Ca(2+)-dependent membrane resealing process. Required for transport of DYSF to sites of cell injury during repair patch formation. Regulates membrane budding and exocytosis. May be involved in the regulation of the mobility of KCNB1-containing endocytic vesicles.</text>
</comment>
<dbReference type="GO" id="GO:0008270">
    <property type="term" value="F:zinc ion binding"/>
    <property type="evidence" value="ECO:0007669"/>
    <property type="project" value="UniProtKB-KW"/>
</dbReference>
<comment type="similarity">
    <text evidence="5">Belongs to the TRIM/RBCC family.</text>
</comment>
<dbReference type="AlphaFoldDB" id="A0A803JTU4"/>
<proteinExistence type="inferred from homology"/>
<dbReference type="CDD" id="cd19797">
    <property type="entry name" value="Bbox2_TRIM72_C-IV"/>
    <property type="match status" value="1"/>
</dbReference>
<evidence type="ECO:0000256" key="18">
    <source>
        <dbReference type="ARBA" id="ARBA00023157"/>
    </source>
</evidence>
<dbReference type="GO" id="GO:0030659">
    <property type="term" value="C:cytoplasmic vesicle membrane"/>
    <property type="evidence" value="ECO:0007669"/>
    <property type="project" value="UniProtKB-SubCell"/>
</dbReference>
<reference evidence="27" key="1">
    <citation type="journal article" date="2010" name="Science">
        <title>The genome of the Western clawed frog Xenopus tropicalis.</title>
        <authorList>
            <person name="Hellsten U."/>
            <person name="Harland R.M."/>
            <person name="Gilchrist M.J."/>
            <person name="Hendrix D."/>
            <person name="Jurka J."/>
            <person name="Kapitonov V."/>
            <person name="Ovcharenko I."/>
            <person name="Putnam N.H."/>
            <person name="Shu S."/>
            <person name="Taher L."/>
            <person name="Blitz I.L."/>
            <person name="Blumberg B."/>
            <person name="Dichmann D.S."/>
            <person name="Dubchak I."/>
            <person name="Amaya E."/>
            <person name="Detter J.C."/>
            <person name="Fletcher R."/>
            <person name="Gerhard D.S."/>
            <person name="Goodstein D."/>
            <person name="Graves T."/>
            <person name="Grigoriev I.V."/>
            <person name="Grimwood J."/>
            <person name="Kawashima T."/>
            <person name="Lindquist E."/>
            <person name="Lucas S.M."/>
            <person name="Mead P.E."/>
            <person name="Mitros T."/>
            <person name="Ogino H."/>
            <person name="Ohta Y."/>
            <person name="Poliakov A.V."/>
            <person name="Pollet N."/>
            <person name="Robert J."/>
            <person name="Salamov A."/>
            <person name="Sater A.K."/>
            <person name="Schmutz J."/>
            <person name="Terry A."/>
            <person name="Vize P.D."/>
            <person name="Warren W.C."/>
            <person name="Wells D."/>
            <person name="Wills A."/>
            <person name="Wilson R.K."/>
            <person name="Zimmerman L.B."/>
            <person name="Zorn A.M."/>
            <person name="Grainger R."/>
            <person name="Grammer T."/>
            <person name="Khokha M.K."/>
            <person name="Richardson P.M."/>
            <person name="Rokhsar D.S."/>
        </authorList>
    </citation>
    <scope>NUCLEOTIDE SEQUENCE [LARGE SCALE GENOMIC DNA]</scope>
    <source>
        <strain evidence="27">Nigerian</strain>
    </source>
</reference>
<dbReference type="GO" id="GO:0006887">
    <property type="term" value="P:exocytosis"/>
    <property type="evidence" value="ECO:0007669"/>
    <property type="project" value="UniProtKB-KW"/>
</dbReference>
<dbReference type="SMART" id="SM00449">
    <property type="entry name" value="SPRY"/>
    <property type="match status" value="1"/>
</dbReference>
<evidence type="ECO:0000256" key="7">
    <source>
        <dbReference type="ARBA" id="ARBA00014770"/>
    </source>
</evidence>
<feature type="domain" description="B box-type" evidence="25">
    <location>
        <begin position="89"/>
        <end position="130"/>
    </location>
</feature>
<evidence type="ECO:0000256" key="1">
    <source>
        <dbReference type="ARBA" id="ARBA00000900"/>
    </source>
</evidence>
<dbReference type="SUPFAM" id="SSF57850">
    <property type="entry name" value="RING/U-box"/>
    <property type="match status" value="1"/>
</dbReference>
<keyword evidence="10" id="KW-0268">Exocytosis</keyword>
<dbReference type="InterPro" id="IPR017907">
    <property type="entry name" value="Znf_RING_CS"/>
</dbReference>
<dbReference type="Gene3D" id="3.30.160.60">
    <property type="entry name" value="Classic Zinc Finger"/>
    <property type="match status" value="1"/>
</dbReference>
<evidence type="ECO:0000256" key="20">
    <source>
        <dbReference type="ARBA" id="ARBA00030016"/>
    </source>
</evidence>
<dbReference type="FunFam" id="2.60.120.920:FF:000027">
    <property type="entry name" value="E3 ubiquitin-protein ligase TRIM50"/>
    <property type="match status" value="1"/>
</dbReference>
<dbReference type="PROSITE" id="PS50089">
    <property type="entry name" value="ZF_RING_2"/>
    <property type="match status" value="1"/>
</dbReference>
<comment type="subunit">
    <text evidence="22">Homodimer. Homooligomer; disulfide-linked. Oligomerizes on the phospholipid membrane.</text>
</comment>
<evidence type="ECO:0000256" key="22">
    <source>
        <dbReference type="ARBA" id="ARBA00065290"/>
    </source>
</evidence>
<dbReference type="SMART" id="SM00589">
    <property type="entry name" value="PRY"/>
    <property type="match status" value="1"/>
</dbReference>
<dbReference type="Pfam" id="PF00643">
    <property type="entry name" value="zf-B_box"/>
    <property type="match status" value="1"/>
</dbReference>
<dbReference type="InterPro" id="IPR006574">
    <property type="entry name" value="PRY"/>
</dbReference>
<evidence type="ECO:0000256" key="3">
    <source>
        <dbReference type="ARBA" id="ARBA00004156"/>
    </source>
</evidence>
<dbReference type="FunFam" id="3.30.40.10:FF:000487">
    <property type="entry name" value="tripartite motif-containing protein 72"/>
    <property type="match status" value="1"/>
</dbReference>
<comment type="subcellular location">
    <subcellularLocation>
        <location evidence="2">Cell membrane</location>
        <location evidence="2">Sarcolemma</location>
    </subcellularLocation>
    <subcellularLocation>
        <location evidence="3">Cytoplasmic vesicle membrane</location>
    </subcellularLocation>
</comment>
<keyword evidence="16" id="KW-0175">Coiled coil</keyword>
<evidence type="ECO:0000256" key="14">
    <source>
        <dbReference type="ARBA" id="ARBA00022786"/>
    </source>
</evidence>
<keyword evidence="12" id="KW-0479">Metal-binding</keyword>
<dbReference type="PROSITE" id="PS50119">
    <property type="entry name" value="ZF_BBOX"/>
    <property type="match status" value="1"/>
</dbReference>
<dbReference type="Pfam" id="PF13445">
    <property type="entry name" value="zf-RING_UBOX"/>
    <property type="match status" value="1"/>
</dbReference>
<evidence type="ECO:0000259" key="25">
    <source>
        <dbReference type="PROSITE" id="PS50119"/>
    </source>
</evidence>
<dbReference type="InterPro" id="IPR003877">
    <property type="entry name" value="SPRY_dom"/>
</dbReference>
<keyword evidence="13 23" id="KW-0863">Zinc-finger</keyword>
<sequence>MKTLYFMSTPQLMQGMQKDLTCPLCLELFRAPVTPECGHTFCQGCLTGAPKNQDQNGSTPCPTCQTPSRPETLQINRQLEHLVQSFKQVPKGHCLEHLDPLSVYCEQDKELICGVCASLSKHKGHNIITAAEAYAKLKRQLPQQQVILQEARLKKEKTVAVLDRQVAEVQDTVSRFKGNVKHQLNAMRSYLSIMEASLSKEADNAERTATEALLVERKTMGHYLDQLRQMDGVLKDVESQEQTEFLRKYCVVAARLNKILAESPPPGRLDIQLPIISDEFKFQVWRKMFRALMPALENLTFDPDTAQQNLVVFSDGKSVECSEQKQSVSDEPNRFDKSNCLVSKESFTEGEHYWEVLVEDKPRWALGIISETANRKGKLHASPSNGFWLIGCKEGKVYEAHTEQKEPRVLRVEGRPEKIGIYLSFSDGVVSFFDSSDEDNIKLLYTFNERFSGRLHPFFDVCWHDKGKNAQPLKIFYPPAEQL</sequence>
<evidence type="ECO:0000256" key="23">
    <source>
        <dbReference type="PROSITE-ProRule" id="PRU00024"/>
    </source>
</evidence>
<dbReference type="InterPro" id="IPR027370">
    <property type="entry name" value="Znf-RING_euk"/>
</dbReference>
<gene>
    <name evidence="27" type="primary">trim72</name>
</gene>
<evidence type="ECO:0000256" key="2">
    <source>
        <dbReference type="ARBA" id="ARBA00004135"/>
    </source>
</evidence>
<evidence type="ECO:0000256" key="12">
    <source>
        <dbReference type="ARBA" id="ARBA00022723"/>
    </source>
</evidence>
<dbReference type="Gene3D" id="2.60.120.920">
    <property type="match status" value="1"/>
</dbReference>
<feature type="domain" description="B30.2/SPRY" evidence="26">
    <location>
        <begin position="278"/>
        <end position="482"/>
    </location>
</feature>
<evidence type="ECO:0000313" key="27">
    <source>
        <dbReference type="Ensembl" id="ENSXETP00000111433"/>
    </source>
</evidence>
<organism evidence="27">
    <name type="scientific">Xenopus tropicalis</name>
    <name type="common">Western clawed frog</name>
    <name type="synonym">Silurana tropicalis</name>
    <dbReference type="NCBI Taxonomy" id="8364"/>
    <lineage>
        <taxon>Eukaryota</taxon>
        <taxon>Metazoa</taxon>
        <taxon>Chordata</taxon>
        <taxon>Craniata</taxon>
        <taxon>Vertebrata</taxon>
        <taxon>Euteleostomi</taxon>
        <taxon>Amphibia</taxon>
        <taxon>Batrachia</taxon>
        <taxon>Anura</taxon>
        <taxon>Pipoidea</taxon>
        <taxon>Pipidae</taxon>
        <taxon>Xenopodinae</taxon>
        <taxon>Xenopus</taxon>
        <taxon>Silurana</taxon>
    </lineage>
</organism>
<keyword evidence="8" id="KW-0813">Transport</keyword>
<dbReference type="InterPro" id="IPR013320">
    <property type="entry name" value="ConA-like_dom_sf"/>
</dbReference>
<dbReference type="InterPro" id="IPR050143">
    <property type="entry name" value="TRIM/RBCC"/>
</dbReference>
<dbReference type="SUPFAM" id="SSF57845">
    <property type="entry name" value="B-box zinc-binding domain"/>
    <property type="match status" value="1"/>
</dbReference>
<dbReference type="InterPro" id="IPR001870">
    <property type="entry name" value="B30.2/SPRY"/>
</dbReference>
<comment type="catalytic activity">
    <reaction evidence="1">
        <text>S-ubiquitinyl-[E2 ubiquitin-conjugating enzyme]-L-cysteine + [acceptor protein]-L-lysine = [E2 ubiquitin-conjugating enzyme]-L-cysteine + N(6)-ubiquitinyl-[acceptor protein]-L-lysine.</text>
        <dbReference type="EC" id="2.3.2.27"/>
    </reaction>
</comment>
<dbReference type="CDD" id="cd13742">
    <property type="entry name" value="SPRY_PRY_TRIM72"/>
    <property type="match status" value="1"/>
</dbReference>
<evidence type="ECO:0000259" key="24">
    <source>
        <dbReference type="PROSITE" id="PS50089"/>
    </source>
</evidence>
<feature type="domain" description="RING-type" evidence="24">
    <location>
        <begin position="22"/>
        <end position="65"/>
    </location>
</feature>
<keyword evidence="15" id="KW-0862">Zinc</keyword>
<evidence type="ECO:0000256" key="16">
    <source>
        <dbReference type="ARBA" id="ARBA00023054"/>
    </source>
</evidence>
<evidence type="ECO:0000256" key="5">
    <source>
        <dbReference type="ARBA" id="ARBA00008518"/>
    </source>
</evidence>
<dbReference type="PRINTS" id="PR01407">
    <property type="entry name" value="BUTYPHLNCDUF"/>
</dbReference>
<dbReference type="InterPro" id="IPR043136">
    <property type="entry name" value="B30.2/SPRY_sf"/>
</dbReference>
<dbReference type="SMART" id="SM00336">
    <property type="entry name" value="BBOX"/>
    <property type="match status" value="1"/>
</dbReference>
<evidence type="ECO:0000256" key="17">
    <source>
        <dbReference type="ARBA" id="ARBA00023136"/>
    </source>
</evidence>
<evidence type="ECO:0000256" key="9">
    <source>
        <dbReference type="ARBA" id="ARBA00022475"/>
    </source>
</evidence>
<keyword evidence="18" id="KW-1015">Disulfide bond</keyword>